<dbReference type="SMART" id="SM00014">
    <property type="entry name" value="acidPPc"/>
    <property type="match status" value="1"/>
</dbReference>
<dbReference type="AlphaFoldDB" id="A0A0A6VFY3"/>
<gene>
    <name evidence="4" type="ORF">G4D61_04600</name>
    <name evidence="3" type="ORF">NG54_03160</name>
</gene>
<evidence type="ECO:0000313" key="3">
    <source>
        <dbReference type="EMBL" id="KHD86491.1"/>
    </source>
</evidence>
<keyword evidence="1" id="KW-0472">Membrane</keyword>
<feature type="transmembrane region" description="Helical" evidence="1">
    <location>
        <begin position="95"/>
        <end position="114"/>
    </location>
</feature>
<dbReference type="PANTHER" id="PTHR14969">
    <property type="entry name" value="SPHINGOSINE-1-PHOSPHATE PHOSPHOHYDROLASE"/>
    <property type="match status" value="1"/>
</dbReference>
<reference evidence="4 6" key="2">
    <citation type="submission" date="2020-02" db="EMBL/GenBank/DDBJ databases">
        <authorList>
            <person name="Feng H."/>
        </authorList>
    </citation>
    <scope>NUCLEOTIDE SEQUENCE [LARGE SCALE GENOMIC DNA]</scope>
    <source>
        <strain evidence="4 6">Gsoil 114</strain>
    </source>
</reference>
<name>A0A0A6VFY3_9BACI</name>
<dbReference type="EMBL" id="JRUN01000005">
    <property type="protein sequence ID" value="KHD86491.1"/>
    <property type="molecule type" value="Genomic_DNA"/>
</dbReference>
<dbReference type="Pfam" id="PF01569">
    <property type="entry name" value="PAP2"/>
    <property type="match status" value="1"/>
</dbReference>
<feature type="domain" description="Phosphatidic acid phosphatase type 2/haloperoxidase" evidence="2">
    <location>
        <begin position="53"/>
        <end position="160"/>
    </location>
</feature>
<dbReference type="OrthoDB" id="9789113at2"/>
<proteinExistence type="predicted"/>
<evidence type="ECO:0000259" key="2">
    <source>
        <dbReference type="SMART" id="SM00014"/>
    </source>
</evidence>
<keyword evidence="1" id="KW-1133">Transmembrane helix</keyword>
<reference evidence="4 6" key="3">
    <citation type="submission" date="2020-03" db="EMBL/GenBank/DDBJ databases">
        <title>Bacillus aquiflavi sp. nov., isolated from yellow water of strong flavor Chinese baijiu in Yibin region of China.</title>
        <authorList>
            <person name="Xie J."/>
        </authorList>
    </citation>
    <scope>NUCLEOTIDE SEQUENCE [LARGE SCALE GENOMIC DNA]</scope>
    <source>
        <strain evidence="4 6">Gsoil 114</strain>
    </source>
</reference>
<keyword evidence="6" id="KW-1185">Reference proteome</keyword>
<dbReference type="Gene3D" id="1.20.144.10">
    <property type="entry name" value="Phosphatidic acid phosphatase type 2/haloperoxidase"/>
    <property type="match status" value="1"/>
</dbReference>
<dbReference type="InterPro" id="IPR036938">
    <property type="entry name" value="PAP2/HPO_sf"/>
</dbReference>
<dbReference type="GO" id="GO:0005886">
    <property type="term" value="C:plasma membrane"/>
    <property type="evidence" value="ECO:0007669"/>
    <property type="project" value="InterPro"/>
</dbReference>
<evidence type="ECO:0000313" key="4">
    <source>
        <dbReference type="EMBL" id="NEY19246.1"/>
    </source>
</evidence>
<dbReference type="Proteomes" id="UP000030588">
    <property type="component" value="Unassembled WGS sequence"/>
</dbReference>
<dbReference type="RefSeq" id="WP_025727101.1">
    <property type="nucleotide sequence ID" value="NZ_JAAIWK010000004.1"/>
</dbReference>
<protein>
    <submittedName>
        <fullName evidence="3">UDP-diphosphatase</fullName>
    </submittedName>
    <submittedName>
        <fullName evidence="4">Undecaprenyl-diphosphatase</fullName>
    </submittedName>
</protein>
<evidence type="ECO:0000313" key="5">
    <source>
        <dbReference type="Proteomes" id="UP000030588"/>
    </source>
</evidence>
<feature type="transmembrane region" description="Helical" evidence="1">
    <location>
        <begin position="121"/>
        <end position="139"/>
    </location>
</feature>
<comment type="caution">
    <text evidence="3">The sequence shown here is derived from an EMBL/GenBank/DDBJ whole genome shotgun (WGS) entry which is preliminary data.</text>
</comment>
<feature type="transmembrane region" description="Helical" evidence="1">
    <location>
        <begin position="145"/>
        <end position="162"/>
    </location>
</feature>
<dbReference type="GO" id="GO:0050380">
    <property type="term" value="F:undecaprenyl-diphosphatase activity"/>
    <property type="evidence" value="ECO:0007669"/>
    <property type="project" value="InterPro"/>
</dbReference>
<feature type="transmembrane region" description="Helical" evidence="1">
    <location>
        <begin position="52"/>
        <end position="75"/>
    </location>
</feature>
<keyword evidence="1" id="KW-0812">Transmembrane</keyword>
<dbReference type="STRING" id="363870.NG54_03160"/>
<evidence type="ECO:0000313" key="6">
    <source>
        <dbReference type="Proteomes" id="UP000476934"/>
    </source>
</evidence>
<feature type="transmembrane region" description="Helical" evidence="1">
    <location>
        <begin position="22"/>
        <end position="45"/>
    </location>
</feature>
<evidence type="ECO:0000256" key="1">
    <source>
        <dbReference type="SAM" id="Phobius"/>
    </source>
</evidence>
<reference evidence="3 5" key="1">
    <citation type="submission" date="2014-10" db="EMBL/GenBank/DDBJ databases">
        <title>Draft genome of phytase producing Bacillus ginsengihumi strain M2.11.</title>
        <authorList>
            <person name="Toymentseva A."/>
            <person name="Boulygina E.A."/>
            <person name="Kazakov S.V."/>
            <person name="Kayumov I."/>
            <person name="Suleimanova A.D."/>
            <person name="Mardanova A.M."/>
            <person name="Maria S.N."/>
            <person name="Sergey M.Y."/>
            <person name="Sharipova M.R."/>
        </authorList>
    </citation>
    <scope>NUCLEOTIDE SEQUENCE [LARGE SCALE GENOMIC DNA]</scope>
    <source>
        <strain evidence="3 5">M2.11</strain>
    </source>
</reference>
<organism evidence="3 5">
    <name type="scientific">Heyndrickxia ginsengihumi</name>
    <dbReference type="NCBI Taxonomy" id="363870"/>
    <lineage>
        <taxon>Bacteria</taxon>
        <taxon>Bacillati</taxon>
        <taxon>Bacillota</taxon>
        <taxon>Bacilli</taxon>
        <taxon>Bacillales</taxon>
        <taxon>Bacillaceae</taxon>
        <taxon>Heyndrickxia</taxon>
    </lineage>
</organism>
<sequence>MNSQLFFLIHNLSGHSHLLDDVMIFFTSDAFLLFAIVLLIAWLAGKSQLKSIVLYAGITGIVGLLLNVLIGSLYYEPRPFVTYHIHILLPHAKDDSFPSDHATGTFAIAFALWLRNRKLGSVMIGCAILTGISRVYVGHHYPMDVAASIVIALVVSIAIYKVERYVDPLVRSIINGYNSLVEKLIRKRFS</sequence>
<dbReference type="InterPro" id="IPR033879">
    <property type="entry name" value="UPP_Pase"/>
</dbReference>
<dbReference type="EMBL" id="JAAIWK010000004">
    <property type="protein sequence ID" value="NEY19246.1"/>
    <property type="molecule type" value="Genomic_DNA"/>
</dbReference>
<dbReference type="SUPFAM" id="SSF48317">
    <property type="entry name" value="Acid phosphatase/Vanadium-dependent haloperoxidase"/>
    <property type="match status" value="1"/>
</dbReference>
<accession>A0A0A6VFY3</accession>
<dbReference type="InterPro" id="IPR000326">
    <property type="entry name" value="PAP2/HPO"/>
</dbReference>
<dbReference type="Proteomes" id="UP000476934">
    <property type="component" value="Unassembled WGS sequence"/>
</dbReference>
<dbReference type="PANTHER" id="PTHR14969:SF58">
    <property type="entry name" value="UNDECAPRENYL-DIPHOSPHATASE BCRC"/>
    <property type="match status" value="1"/>
</dbReference>
<dbReference type="CDD" id="cd03385">
    <property type="entry name" value="PAP2_BcrC_like"/>
    <property type="match status" value="1"/>
</dbReference>